<feature type="compositionally biased region" description="Polar residues" evidence="2">
    <location>
        <begin position="1766"/>
        <end position="1792"/>
    </location>
</feature>
<dbReference type="OrthoDB" id="2013610at2759"/>
<dbReference type="Pfam" id="PF00078">
    <property type="entry name" value="RVT_1"/>
    <property type="match status" value="1"/>
</dbReference>
<evidence type="ECO:0000313" key="5">
    <source>
        <dbReference type="EMBL" id="EER08842.1"/>
    </source>
</evidence>
<dbReference type="RefSeq" id="XP_002777026.1">
    <property type="nucleotide sequence ID" value="XM_002776980.1"/>
</dbReference>
<dbReference type="CDD" id="cd09274">
    <property type="entry name" value="RNase_HI_RT_Ty3"/>
    <property type="match status" value="1"/>
</dbReference>
<dbReference type="CDD" id="cd01647">
    <property type="entry name" value="RT_LTR"/>
    <property type="match status" value="1"/>
</dbReference>
<feature type="compositionally biased region" description="Polar residues" evidence="2">
    <location>
        <begin position="1846"/>
        <end position="1856"/>
    </location>
</feature>
<keyword evidence="1" id="KW-0511">Multifunctional enzyme</keyword>
<feature type="compositionally biased region" description="Low complexity" evidence="2">
    <location>
        <begin position="1717"/>
        <end position="1730"/>
    </location>
</feature>
<dbReference type="Pfam" id="PF00665">
    <property type="entry name" value="rve"/>
    <property type="match status" value="1"/>
</dbReference>
<dbReference type="Pfam" id="PF17919">
    <property type="entry name" value="RT_RNaseH_2"/>
    <property type="match status" value="1"/>
</dbReference>
<sequence length="1981" mass="220404">MFKSEDKVAEVLRTIGGNVDRNSDPILVDPPVMNTNAPSATSSTNNDAMINVTSTGPSAQTGATTSTSTTNNSSAMPNIQTTSSTSSPVVVSTASSESILPARTKRLFVPVPEKFANKPTDNIRDWFEAYELYTYGNLYDDRARARFLGAFLTGDSANVWKTQCSKVNYEADKAILIKTFEKCRLPDEAWSRFDNYQWDRIQPLSVYAAALSRYLNEYNDLLKPDCRLSLPARETLLVEKLSKLATGAAKAEIRRARPRSAADVCDLLGAYVDNSDQTGINAVRSIEPKLDASIEMLSKLLGAFEGAQSRQVEQFDRLCAVLGNPQPKGQPNGQAVQNGQQRRRGVRRCGICSGPHLTLECFHKKFTVGCAICGNTEHFARNCPLRTTFLAGLQGNGSNVYSDFVPRAGSNCMVEGYVRLVGTRDPLVGRYREPLPEPDARSVSVSLPFALLGATGSAGVLPVPPTICPSEAQGVCTRNASTQTTGMIDESVQTVPSTSSTSSSEIVPKNPVRCARTCESPPDVVIGNGASSLYSLCRYSDDVYSHLGFGDGDGDDSPSLAQRRVFADAGTPICLLQPPDPYEFYDDPKKGGHTGFEQWPAEDQEIYDEFENDDIGGNLDDYAIPLLPGPEEPDTVLPKLPVSDRPELCPIQDLCNEFSELFNNKIGFCPLVTHDIKTFDEQPMAQRPRRVPHKWQADIRGQIDDMLREGIIRPSMSPWRSPCVYVKKKTGGVRICVDYRELNRRSHMSAYPLPRPDFVQDDLKGARFFTSLDLKSGYWQVPVSAADIPKTAFCPGNGFPLYEFLRMPFGLHDAPATFQKLMEDILGDLPFVKIYLDDILIFSPDMETHVRHLRVVFERLSAAKVTLGATKCDFAMEEISYLGHIYDKFGMRPDPDRVRCIMEWPLPETVRDVRRFMGLVGYYRSFIPRFTAMAKPVQDLVSLCADQPDTIRLHWKEDQQRSFEALRSALAGLPALAYPDFDAPFQLCCDASDFAIGSVLEQEHRPLAFFSQVLTGAQLRWHTYEKEGYALVRSLEKFRHYLLDTPFKVTVFSDHRPLQQLAKSKSPRVERWLLAMQNFRFEVRYKEGVKNINADALSRPQLQVESKTPIPTKTCPVRSNLEVVPPDSVVVAEDPELSGLLPDTMKDPLIATVVLCPLWSWDKLREAQEQDHVVCEVRDRVLVDAPLGRKEFTSRLYMPYRRIWSVLDVCEGVLVRLLKTDPLAPIRCVAIVPTALRGEAVAYFHDEKGHFAEKRMLENMKPVVYWPNMHVDINEYLQKCPGCLAARAGRPTPSPLVPVPVGRPWHTLAVDYLEITPAVNGKKYLLVLQDYFTKWAEAYPLERATVEETLPHLLNLFSKFGPPVRIHSDQGAQFESVLFNRVMEALGIKRSRSSVYHPQGNGLVERFNRSLLDMLRRHIGIPDWVSHLPALLWVYNTSIHSVTGFSPYKLIFARDPPSDFLPMPMAATDLMFDPATYEAYTDAVRAYLMDQVDMAITQAAGNAKRHYDQNLVPQGFFVGARVLLRLMKHQRPTKLSPMWEPNWFITQIIGSTDPIKVVRLFHLPTRRVKVLSVDHIKVDPLQPDNIEEIMQEFPPPPRDPREPTPPSIHGSVIVSSDGLPPEQPHVRFEGLIGANDAVFAPPRPQQPVVRLGNLIGGEQRSTLQVGPQRPNWQGLDSFRPQVVVTGPPQVAPAYVTAPEVRQEQAQRDDNGPTIELVPTSPSPASVVAPAGHQALSPADPPLAPVPSGGTTSQPPPVSPQDIGPASVQSDIQGHSPVASTPVGSSVQLTSPDSVCIPSSPATANNDVSNEQVSEVTPLTTPNLSMMDARSAPSSPSQTSSVDSEQDSMSVASNRDSTVPDVASDVDESVPEEEVSAPRVLSLRLLLHGAPIVILFYDLLANAYFKLNLPWLYGLVSWCVTYFYGVRALLWRVKYRPFLLVRVMIIGTHVMLIFPYSFEDVYVEALLASPMPKKLKKRINYE</sequence>
<dbReference type="Gene3D" id="3.30.420.10">
    <property type="entry name" value="Ribonuclease H-like superfamily/Ribonuclease H"/>
    <property type="match status" value="1"/>
</dbReference>
<dbReference type="FunFam" id="3.30.420.10:FF:000032">
    <property type="entry name" value="Retrovirus-related Pol polyprotein from transposon 297-like Protein"/>
    <property type="match status" value="1"/>
</dbReference>
<feature type="compositionally biased region" description="Basic and acidic residues" evidence="2">
    <location>
        <begin position="1700"/>
        <end position="1710"/>
    </location>
</feature>
<dbReference type="Gene3D" id="3.30.70.270">
    <property type="match status" value="2"/>
</dbReference>
<dbReference type="Proteomes" id="UP000007800">
    <property type="component" value="Unassembled WGS sequence"/>
</dbReference>
<evidence type="ECO:0000256" key="2">
    <source>
        <dbReference type="SAM" id="MobiDB-lite"/>
    </source>
</evidence>
<keyword evidence="6" id="KW-1185">Reference proteome</keyword>
<dbReference type="FunFam" id="3.30.70.270:FF:000020">
    <property type="entry name" value="Transposon Tf2-6 polyprotein-like Protein"/>
    <property type="match status" value="1"/>
</dbReference>
<dbReference type="PROSITE" id="PS50994">
    <property type="entry name" value="INTEGRASE"/>
    <property type="match status" value="1"/>
</dbReference>
<proteinExistence type="predicted"/>
<feature type="compositionally biased region" description="Polar residues" evidence="2">
    <location>
        <begin position="1799"/>
        <end position="1823"/>
    </location>
</feature>
<evidence type="ECO:0000256" key="1">
    <source>
        <dbReference type="ARBA" id="ARBA00023268"/>
    </source>
</evidence>
<feature type="region of interest" description="Disordered" evidence="2">
    <location>
        <begin position="53"/>
        <end position="87"/>
    </location>
</feature>
<name>C5L347_PERM5</name>
<accession>C5L347</accession>
<dbReference type="InterPro" id="IPR043502">
    <property type="entry name" value="DNA/RNA_pol_sf"/>
</dbReference>
<dbReference type="InterPro" id="IPR041577">
    <property type="entry name" value="RT_RNaseH_2"/>
</dbReference>
<gene>
    <name evidence="5" type="ORF">Pmar_PMAR023981</name>
</gene>
<dbReference type="InterPro" id="IPR012337">
    <property type="entry name" value="RNaseH-like_sf"/>
</dbReference>
<feature type="region of interest" description="Disordered" evidence="2">
    <location>
        <begin position="1699"/>
        <end position="1868"/>
    </location>
</feature>
<dbReference type="GO" id="GO:0003824">
    <property type="term" value="F:catalytic activity"/>
    <property type="evidence" value="ECO:0007669"/>
    <property type="project" value="UniProtKB-KW"/>
</dbReference>
<dbReference type="InterPro" id="IPR001584">
    <property type="entry name" value="Integrase_cat-core"/>
</dbReference>
<feature type="compositionally biased region" description="Low complexity" evidence="2">
    <location>
        <begin position="1830"/>
        <end position="1842"/>
    </location>
</feature>
<dbReference type="SUPFAM" id="SSF53098">
    <property type="entry name" value="Ribonuclease H-like"/>
    <property type="match status" value="1"/>
</dbReference>
<keyword evidence="3" id="KW-0472">Membrane</keyword>
<reference evidence="5 6" key="1">
    <citation type="submission" date="2008-07" db="EMBL/GenBank/DDBJ databases">
        <authorList>
            <person name="El-Sayed N."/>
            <person name="Caler E."/>
            <person name="Inman J."/>
            <person name="Amedeo P."/>
            <person name="Hass B."/>
            <person name="Wortman J."/>
        </authorList>
    </citation>
    <scope>NUCLEOTIDE SEQUENCE [LARGE SCALE GENOMIC DNA]</scope>
    <source>
        <strain evidence="6">ATCC 50983 / TXsc</strain>
    </source>
</reference>
<protein>
    <submittedName>
        <fullName evidence="5">Retrovirus polyprotein, putative</fullName>
    </submittedName>
</protein>
<dbReference type="PANTHER" id="PTHR37984:SF5">
    <property type="entry name" value="PROTEIN NYNRIN-LIKE"/>
    <property type="match status" value="1"/>
</dbReference>
<dbReference type="GeneID" id="9064659"/>
<dbReference type="EMBL" id="GG678682">
    <property type="protein sequence ID" value="EER08842.1"/>
    <property type="molecule type" value="Genomic_DNA"/>
</dbReference>
<dbReference type="InterPro" id="IPR043128">
    <property type="entry name" value="Rev_trsase/Diguanyl_cyclase"/>
</dbReference>
<evidence type="ECO:0000256" key="3">
    <source>
        <dbReference type="SAM" id="Phobius"/>
    </source>
</evidence>
<dbReference type="Pfam" id="PF17921">
    <property type="entry name" value="Integrase_H2C2"/>
    <property type="match status" value="1"/>
</dbReference>
<keyword evidence="3" id="KW-0812">Transmembrane</keyword>
<dbReference type="GO" id="GO:0003676">
    <property type="term" value="F:nucleic acid binding"/>
    <property type="evidence" value="ECO:0007669"/>
    <property type="project" value="InterPro"/>
</dbReference>
<dbReference type="InterPro" id="IPR041588">
    <property type="entry name" value="Integrase_H2C2"/>
</dbReference>
<feature type="domain" description="Integrase catalytic" evidence="4">
    <location>
        <begin position="1300"/>
        <end position="1455"/>
    </location>
</feature>
<dbReference type="InterPro" id="IPR036397">
    <property type="entry name" value="RNaseH_sf"/>
</dbReference>
<dbReference type="SUPFAM" id="SSF56672">
    <property type="entry name" value="DNA/RNA polymerases"/>
    <property type="match status" value="1"/>
</dbReference>
<evidence type="ECO:0000313" key="6">
    <source>
        <dbReference type="Proteomes" id="UP000007800"/>
    </source>
</evidence>
<organism evidence="6">
    <name type="scientific">Perkinsus marinus (strain ATCC 50983 / TXsc)</name>
    <dbReference type="NCBI Taxonomy" id="423536"/>
    <lineage>
        <taxon>Eukaryota</taxon>
        <taxon>Sar</taxon>
        <taxon>Alveolata</taxon>
        <taxon>Perkinsozoa</taxon>
        <taxon>Perkinsea</taxon>
        <taxon>Perkinsida</taxon>
        <taxon>Perkinsidae</taxon>
        <taxon>Perkinsus</taxon>
    </lineage>
</organism>
<dbReference type="FunFam" id="1.10.340.70:FF:000001">
    <property type="entry name" value="Retrovirus-related Pol polyprotein from transposon gypsy-like Protein"/>
    <property type="match status" value="1"/>
</dbReference>
<feature type="transmembrane region" description="Helical" evidence="3">
    <location>
        <begin position="1938"/>
        <end position="1957"/>
    </location>
</feature>
<dbReference type="InterPro" id="IPR000477">
    <property type="entry name" value="RT_dom"/>
</dbReference>
<dbReference type="InParanoid" id="C5L347"/>
<dbReference type="Gene3D" id="3.10.10.10">
    <property type="entry name" value="HIV Type 1 Reverse Transcriptase, subunit A, domain 1"/>
    <property type="match status" value="1"/>
</dbReference>
<keyword evidence="3" id="KW-1133">Transmembrane helix</keyword>
<dbReference type="Gene3D" id="4.10.60.10">
    <property type="entry name" value="Zinc finger, CCHC-type"/>
    <property type="match status" value="1"/>
</dbReference>
<dbReference type="PANTHER" id="PTHR37984">
    <property type="entry name" value="PROTEIN CBG26694"/>
    <property type="match status" value="1"/>
</dbReference>
<evidence type="ECO:0000259" key="4">
    <source>
        <dbReference type="PROSITE" id="PS50994"/>
    </source>
</evidence>
<feature type="compositionally biased region" description="Low complexity" evidence="2">
    <location>
        <begin position="53"/>
        <end position="74"/>
    </location>
</feature>
<dbReference type="GO" id="GO:0015074">
    <property type="term" value="P:DNA integration"/>
    <property type="evidence" value="ECO:0007669"/>
    <property type="project" value="InterPro"/>
</dbReference>
<feature type="transmembrane region" description="Helical" evidence="3">
    <location>
        <begin position="1910"/>
        <end position="1929"/>
    </location>
</feature>
<dbReference type="Gene3D" id="1.10.340.70">
    <property type="match status" value="1"/>
</dbReference>
<dbReference type="InterPro" id="IPR050951">
    <property type="entry name" value="Retrovirus_Pol_polyprotein"/>
</dbReference>